<name>A0AAV0S789_9ROSI</name>
<feature type="region of interest" description="Disordered" evidence="1">
    <location>
        <begin position="78"/>
        <end position="99"/>
    </location>
</feature>
<accession>A0AAV0S789</accession>
<keyword evidence="3" id="KW-1185">Reference proteome</keyword>
<evidence type="ECO:0000313" key="3">
    <source>
        <dbReference type="Proteomes" id="UP001154282"/>
    </source>
</evidence>
<organism evidence="2 3">
    <name type="scientific">Linum tenue</name>
    <dbReference type="NCBI Taxonomy" id="586396"/>
    <lineage>
        <taxon>Eukaryota</taxon>
        <taxon>Viridiplantae</taxon>
        <taxon>Streptophyta</taxon>
        <taxon>Embryophyta</taxon>
        <taxon>Tracheophyta</taxon>
        <taxon>Spermatophyta</taxon>
        <taxon>Magnoliopsida</taxon>
        <taxon>eudicotyledons</taxon>
        <taxon>Gunneridae</taxon>
        <taxon>Pentapetalae</taxon>
        <taxon>rosids</taxon>
        <taxon>fabids</taxon>
        <taxon>Malpighiales</taxon>
        <taxon>Linaceae</taxon>
        <taxon>Linum</taxon>
    </lineage>
</organism>
<proteinExistence type="predicted"/>
<feature type="non-terminal residue" evidence="2">
    <location>
        <position position="237"/>
    </location>
</feature>
<evidence type="ECO:0000313" key="2">
    <source>
        <dbReference type="EMBL" id="CAI0629067.1"/>
    </source>
</evidence>
<protein>
    <submittedName>
        <fullName evidence="2">Uncharacterized protein</fullName>
    </submittedName>
</protein>
<dbReference type="Proteomes" id="UP001154282">
    <property type="component" value="Unassembled WGS sequence"/>
</dbReference>
<dbReference type="AlphaFoldDB" id="A0AAV0S789"/>
<reference evidence="2" key="1">
    <citation type="submission" date="2022-08" db="EMBL/GenBank/DDBJ databases">
        <authorList>
            <person name="Gutierrez-Valencia J."/>
        </authorList>
    </citation>
    <scope>NUCLEOTIDE SEQUENCE</scope>
</reference>
<comment type="caution">
    <text evidence="2">The sequence shown here is derived from an EMBL/GenBank/DDBJ whole genome shotgun (WGS) entry which is preliminary data.</text>
</comment>
<sequence>MTMTAIAVRKVVMDPILPSPPTPATSTESPKIAILSVRSEEVRDEEPAADLELEEVNSGTTPIDGWKFKKKRQRRELLKDVKPEQNYRDPSTPASNSPPLMIAEAISSSEIRSMWSELSADNNRRREAAGEQARRVFVSHANCLNDAASNSLRGDVEREAGAKVERREIILRMSCWAPQEQTTMMDRRGNSPIAPVAVTRPKQAESGTRAAGMIIRLLAASDVASNGGERQPRRPES</sequence>
<gene>
    <name evidence="2" type="ORF">LITE_LOCUS51861</name>
</gene>
<dbReference type="EMBL" id="CAMGYJ010000011">
    <property type="protein sequence ID" value="CAI0629067.1"/>
    <property type="molecule type" value="Genomic_DNA"/>
</dbReference>
<feature type="compositionally biased region" description="Polar residues" evidence="1">
    <location>
        <begin position="88"/>
        <end position="98"/>
    </location>
</feature>
<feature type="compositionally biased region" description="Basic and acidic residues" evidence="1">
    <location>
        <begin position="78"/>
        <end position="87"/>
    </location>
</feature>
<evidence type="ECO:0000256" key="1">
    <source>
        <dbReference type="SAM" id="MobiDB-lite"/>
    </source>
</evidence>